<keyword evidence="2" id="KW-1185">Reference proteome</keyword>
<reference evidence="2" key="1">
    <citation type="journal article" date="2019" name="Int. J. Syst. Evol. Microbiol.">
        <title>The Global Catalogue of Microorganisms (GCM) 10K type strain sequencing project: providing services to taxonomists for standard genome sequencing and annotation.</title>
        <authorList>
            <consortium name="The Broad Institute Genomics Platform"/>
            <consortium name="The Broad Institute Genome Sequencing Center for Infectious Disease"/>
            <person name="Wu L."/>
            <person name="Ma J."/>
        </authorList>
    </citation>
    <scope>NUCLEOTIDE SEQUENCE [LARGE SCALE GENOMIC DNA]</scope>
    <source>
        <strain evidence="2">JCM 15481</strain>
    </source>
</reference>
<comment type="caution">
    <text evidence="1">The sequence shown here is derived from an EMBL/GenBank/DDBJ whole genome shotgun (WGS) entry which is preliminary data.</text>
</comment>
<dbReference type="Proteomes" id="UP001500443">
    <property type="component" value="Unassembled WGS sequence"/>
</dbReference>
<evidence type="ECO:0000313" key="1">
    <source>
        <dbReference type="EMBL" id="GAA2107949.1"/>
    </source>
</evidence>
<name>A0ABP5IYP1_9ACTN</name>
<protein>
    <submittedName>
        <fullName evidence="1">Uncharacterized protein</fullName>
    </submittedName>
</protein>
<evidence type="ECO:0000313" key="2">
    <source>
        <dbReference type="Proteomes" id="UP001500443"/>
    </source>
</evidence>
<sequence>MSREVRRVPLTFDWPLRQVWQGYLMPERLREDPCPDCERGYTAAAEWLHTVAGRLGMVAEDIGEQRRGRPMHPWLAEDGYPPLNRTHRVARPTEDILDLVAGLTGEDRERPTHWLGSTGGGRIAVKIVKAAGLDPEVWGICPTCQGHGTVEKYPGQRAEADAWEWTEPPEGDGFQLWETVSEGSPISPVFPAPEGLASWMSSPAYTWGAVKTDADRPTYEAALRFIDAGWAPTFVSTPTTGVVSGVEWVGNREDGETR</sequence>
<organism evidence="1 2">
    <name type="scientific">Streptomyces synnematoformans</name>
    <dbReference type="NCBI Taxonomy" id="415721"/>
    <lineage>
        <taxon>Bacteria</taxon>
        <taxon>Bacillati</taxon>
        <taxon>Actinomycetota</taxon>
        <taxon>Actinomycetes</taxon>
        <taxon>Kitasatosporales</taxon>
        <taxon>Streptomycetaceae</taxon>
        <taxon>Streptomyces</taxon>
    </lineage>
</organism>
<proteinExistence type="predicted"/>
<gene>
    <name evidence="1" type="ORF">GCM10009802_03430</name>
</gene>
<dbReference type="RefSeq" id="WP_344287093.1">
    <property type="nucleotide sequence ID" value="NZ_BAAAPF010000003.1"/>
</dbReference>
<accession>A0ABP5IYP1</accession>
<dbReference type="EMBL" id="BAAAPF010000003">
    <property type="protein sequence ID" value="GAA2107949.1"/>
    <property type="molecule type" value="Genomic_DNA"/>
</dbReference>